<dbReference type="UniPathway" id="UPA00908">
    <property type="reaction ID" value="UER00884"/>
</dbReference>
<evidence type="ECO:0000313" key="3">
    <source>
        <dbReference type="EMBL" id="RDY24590.1"/>
    </source>
</evidence>
<evidence type="ECO:0000256" key="1">
    <source>
        <dbReference type="ARBA" id="ARBA00004976"/>
    </source>
</evidence>
<gene>
    <name evidence="3" type="ORF">CHF27_002820</name>
</gene>
<dbReference type="OrthoDB" id="9801824at2"/>
<protein>
    <submittedName>
        <fullName evidence="3">GTP pyrophosphokinase</fullName>
    </submittedName>
</protein>
<keyword evidence="3" id="KW-0808">Transferase</keyword>
<keyword evidence="4" id="KW-1185">Reference proteome</keyword>
<dbReference type="AlphaFoldDB" id="A0A371IVT4"/>
<name>A0A371IVT4_9FIRM</name>
<sequence length="287" mass="34142">MQMAISKEEFFRKYKIDENYLMENNVDWRELEEIYVDFNKYRKSYETQADLIANILRGHKKVHSVKTRVKDAHHLIEKIIRKTPDRRKKYGDDFRFTVDNYKNEITDLLGIRVIHIFKEDWEEIHDFISQMWNVNEIVANIREGDNTKKFEELGIEVCSRLSGYRSVHYLVESYPTTKKVIAEVQVRTIFEEGYGEIDHQLRYSLDNIPEILEQNLMLLNRIAGSSDEMASLINLLSKSFNDIKVKFEDEISVKDRKIIQLKDEIEKSISLSKEEKENIIKKINNII</sequence>
<dbReference type="InterPro" id="IPR043519">
    <property type="entry name" value="NT_sf"/>
</dbReference>
<dbReference type="Gene3D" id="3.30.460.10">
    <property type="entry name" value="Beta Polymerase, domain 2"/>
    <property type="match status" value="1"/>
</dbReference>
<evidence type="ECO:0000259" key="2">
    <source>
        <dbReference type="SMART" id="SM00954"/>
    </source>
</evidence>
<dbReference type="GO" id="GO:0015970">
    <property type="term" value="P:guanosine tetraphosphate biosynthetic process"/>
    <property type="evidence" value="ECO:0007669"/>
    <property type="project" value="UniProtKB-UniPathway"/>
</dbReference>
<dbReference type="Proteomes" id="UP000243494">
    <property type="component" value="Unassembled WGS sequence"/>
</dbReference>
<dbReference type="CDD" id="cd05399">
    <property type="entry name" value="NT_Rel-Spo_like"/>
    <property type="match status" value="1"/>
</dbReference>
<dbReference type="PANTHER" id="PTHR41773">
    <property type="entry name" value="GTP PYROPHOSPHATASE-RELATED"/>
    <property type="match status" value="1"/>
</dbReference>
<accession>A0A371IVT4</accession>
<dbReference type="SUPFAM" id="SSF81301">
    <property type="entry name" value="Nucleotidyltransferase"/>
    <property type="match status" value="1"/>
</dbReference>
<organism evidence="3 4">
    <name type="scientific">Romboutsia maritimum</name>
    <dbReference type="NCBI Taxonomy" id="2020948"/>
    <lineage>
        <taxon>Bacteria</taxon>
        <taxon>Bacillati</taxon>
        <taxon>Bacillota</taxon>
        <taxon>Clostridia</taxon>
        <taxon>Peptostreptococcales</taxon>
        <taxon>Peptostreptococcaceae</taxon>
        <taxon>Romboutsia</taxon>
    </lineage>
</organism>
<keyword evidence="3" id="KW-0418">Kinase</keyword>
<dbReference type="PANTHER" id="PTHR41773:SF1">
    <property type="entry name" value="RELA_SPOT DOMAIN-CONTAINING PROTEIN"/>
    <property type="match status" value="1"/>
</dbReference>
<feature type="domain" description="RelA/SpoT" evidence="2">
    <location>
        <begin position="67"/>
        <end position="209"/>
    </location>
</feature>
<dbReference type="InterPro" id="IPR007685">
    <property type="entry name" value="RelA_SpoT"/>
</dbReference>
<evidence type="ECO:0000313" key="4">
    <source>
        <dbReference type="Proteomes" id="UP000243494"/>
    </source>
</evidence>
<comment type="caution">
    <text evidence="3">The sequence shown here is derived from an EMBL/GenBank/DDBJ whole genome shotgun (WGS) entry which is preliminary data.</text>
</comment>
<reference evidence="3 4" key="1">
    <citation type="journal article" date="2017" name="Genome Announc.">
        <title>Draft Genome Sequence of Romboutsia maritimum sp. nov. Strain CCRI-22766(T), Isolated from Coastal Estuarine Mud.</title>
        <authorList>
            <person name="Maheux A.F."/>
            <person name="Boudreau D.K."/>
            <person name="Berube E."/>
            <person name="Boissinot M."/>
            <person name="Raymond F."/>
            <person name="Brodeur S."/>
            <person name="Corbeil J."/>
            <person name="Brightwell G."/>
            <person name="Broda D."/>
            <person name="Omar R.F."/>
            <person name="Bergeron M.G."/>
        </authorList>
    </citation>
    <scope>NUCLEOTIDE SEQUENCE [LARGE SCALE GENOMIC DNA]</scope>
    <source>
        <strain evidence="3 4">CCRI-22766</strain>
    </source>
</reference>
<dbReference type="Pfam" id="PF04607">
    <property type="entry name" value="RelA_SpoT"/>
    <property type="match status" value="1"/>
</dbReference>
<proteinExistence type="predicted"/>
<dbReference type="EMBL" id="NOJZ02000002">
    <property type="protein sequence ID" value="RDY24590.1"/>
    <property type="molecule type" value="Genomic_DNA"/>
</dbReference>
<comment type="pathway">
    <text evidence="1">Purine metabolism; ppGpp biosynthesis; ppGpp from GTP: step 1/2.</text>
</comment>
<dbReference type="GO" id="GO:0016301">
    <property type="term" value="F:kinase activity"/>
    <property type="evidence" value="ECO:0007669"/>
    <property type="project" value="UniProtKB-KW"/>
</dbReference>
<dbReference type="SMART" id="SM00954">
    <property type="entry name" value="RelA_SpoT"/>
    <property type="match status" value="1"/>
</dbReference>